<feature type="signal peptide" evidence="3">
    <location>
        <begin position="1"/>
        <end position="23"/>
    </location>
</feature>
<sequence>MKILNFCWCAVIFLNIYVQFCFGKISCKDDKNRDVDWYVMYKIPKISTEREGTNLGEGTAYAYITSSKPGNWKLSSKSVTDGSLLEKTLEDFYAKKTEASYLFYNDDPPEGYSGTAVGHLKGVLAFDAYSGFWLIHSIPRFGDENKFEFPDNAMLNGQSILCVTFNTKTLNEICNQLLYCHPNIYSSELTDEVAQFLDDSAESIFTDNPAFIRKDPLTREVKLKSLKNKSFVSFAKDNQYNHDIYSDVIAPGLESSLVTETWRRGSGMFLPASCKSHYSVLDIITMNMTITDKKKTKNIYFKSTEDHSKWAVSVANGKSWVCIGDMNRMASQAKRGGGALCFESAPVWNAYRSAVFETDQCPGK</sequence>
<organism evidence="4 5">
    <name type="scientific">Stegodyphus mimosarum</name>
    <name type="common">African social velvet spider</name>
    <dbReference type="NCBI Taxonomy" id="407821"/>
    <lineage>
        <taxon>Eukaryota</taxon>
        <taxon>Metazoa</taxon>
        <taxon>Ecdysozoa</taxon>
        <taxon>Arthropoda</taxon>
        <taxon>Chelicerata</taxon>
        <taxon>Arachnida</taxon>
        <taxon>Araneae</taxon>
        <taxon>Araneomorphae</taxon>
        <taxon>Entelegynae</taxon>
        <taxon>Eresoidea</taxon>
        <taxon>Eresidae</taxon>
        <taxon>Stegodyphus</taxon>
    </lineage>
</organism>
<evidence type="ECO:0000313" key="5">
    <source>
        <dbReference type="Proteomes" id="UP000054359"/>
    </source>
</evidence>
<dbReference type="STRING" id="407821.A0A087TQD7"/>
<proteinExistence type="inferred from homology"/>
<keyword evidence="5" id="KW-1185">Reference proteome</keyword>
<dbReference type="PANTHER" id="PTHR10858">
    <property type="entry name" value="DEOXYRIBONUCLEASE II"/>
    <property type="match status" value="1"/>
</dbReference>
<dbReference type="CDD" id="cd09121">
    <property type="entry name" value="PLDc_DNaseII_2"/>
    <property type="match status" value="1"/>
</dbReference>
<dbReference type="Pfam" id="PF03265">
    <property type="entry name" value="DNase_II"/>
    <property type="match status" value="1"/>
</dbReference>
<evidence type="ECO:0000256" key="2">
    <source>
        <dbReference type="ARBA" id="ARBA00022801"/>
    </source>
</evidence>
<dbReference type="GO" id="GO:0004531">
    <property type="term" value="F:deoxyribonuclease II activity"/>
    <property type="evidence" value="ECO:0007669"/>
    <property type="project" value="InterPro"/>
</dbReference>
<dbReference type="Proteomes" id="UP000054359">
    <property type="component" value="Unassembled WGS sequence"/>
</dbReference>
<dbReference type="OMA" id="MLYSDQP"/>
<evidence type="ECO:0000256" key="3">
    <source>
        <dbReference type="SAM" id="SignalP"/>
    </source>
</evidence>
<dbReference type="GO" id="GO:0006309">
    <property type="term" value="P:apoptotic DNA fragmentation"/>
    <property type="evidence" value="ECO:0007669"/>
    <property type="project" value="TreeGrafter"/>
</dbReference>
<protein>
    <submittedName>
        <fullName evidence="4">Deoxyribonuclease-2</fullName>
    </submittedName>
</protein>
<keyword evidence="3" id="KW-0732">Signal</keyword>
<feature type="chain" id="PRO_5001829853" evidence="3">
    <location>
        <begin position="24"/>
        <end position="364"/>
    </location>
</feature>
<accession>A0A087TQD7</accession>
<evidence type="ECO:0000313" key="4">
    <source>
        <dbReference type="EMBL" id="KFM67326.1"/>
    </source>
</evidence>
<dbReference type="EMBL" id="KK116286">
    <property type="protein sequence ID" value="KFM67326.1"/>
    <property type="molecule type" value="Genomic_DNA"/>
</dbReference>
<gene>
    <name evidence="4" type="ORF">X975_04933</name>
</gene>
<evidence type="ECO:0000256" key="1">
    <source>
        <dbReference type="ARBA" id="ARBA00007527"/>
    </source>
</evidence>
<dbReference type="PANTHER" id="PTHR10858:SF23">
    <property type="entry name" value="DEOXYRIBONUCLEASE II"/>
    <property type="match status" value="1"/>
</dbReference>
<dbReference type="InterPro" id="IPR004947">
    <property type="entry name" value="DNase_II"/>
</dbReference>
<feature type="non-terminal residue" evidence="4">
    <location>
        <position position="364"/>
    </location>
</feature>
<name>A0A087TQD7_STEMI</name>
<dbReference type="AlphaFoldDB" id="A0A087TQD7"/>
<keyword evidence="2" id="KW-0378">Hydrolase</keyword>
<reference evidence="4 5" key="1">
    <citation type="submission" date="2013-11" db="EMBL/GenBank/DDBJ databases">
        <title>Genome sequencing of Stegodyphus mimosarum.</title>
        <authorList>
            <person name="Bechsgaard J."/>
        </authorList>
    </citation>
    <scope>NUCLEOTIDE SEQUENCE [LARGE SCALE GENOMIC DNA]</scope>
</reference>
<dbReference type="OrthoDB" id="10261598at2759"/>
<dbReference type="CDD" id="cd09120">
    <property type="entry name" value="PLDc_DNaseII_1"/>
    <property type="match status" value="1"/>
</dbReference>
<comment type="similarity">
    <text evidence="1">Belongs to the DNase II family.</text>
</comment>